<feature type="compositionally biased region" description="Basic and acidic residues" evidence="6">
    <location>
        <begin position="153"/>
        <end position="165"/>
    </location>
</feature>
<dbReference type="PROSITE" id="PS00292">
    <property type="entry name" value="CYCLINS"/>
    <property type="match status" value="1"/>
</dbReference>
<keyword evidence="3 5" id="KW-0195">Cyclin</keyword>
<evidence type="ECO:0000256" key="5">
    <source>
        <dbReference type="RuleBase" id="RU000383"/>
    </source>
</evidence>
<dbReference type="CDD" id="cd20511">
    <property type="entry name" value="CYCLIN_AtCycB-like_rpt2"/>
    <property type="match status" value="1"/>
</dbReference>
<feature type="domain" description="Cyclin-like" evidence="7">
    <location>
        <begin position="345"/>
        <end position="427"/>
    </location>
</feature>
<accession>A0A218X125</accession>
<dbReference type="GO" id="GO:0051301">
    <property type="term" value="P:cell division"/>
    <property type="evidence" value="ECO:0007669"/>
    <property type="project" value="UniProtKB-KW"/>
</dbReference>
<dbReference type="Proteomes" id="UP000197138">
    <property type="component" value="Unassembled WGS sequence"/>
</dbReference>
<sequence length="471" mass="51583">MASRPIVPTQARGEAVIGGGGAVKPQQHKKNGGGHARNRKALGDIGNLVTLRGVDGKQPQITRPITRSFCAQLLANAQAAAAAENNKKQACVKVNGAPALLEGNKPAKKAEPAKAAQKKAPAAKAKSKEVIEISPDPDEEARAKAKNISKQEGVVHKRKDGEGSSRKKNKSLTSVLTARSKAACGIAKKPKEQIVDIDAADADNELAAVEYVEDLYQFYKEAENENRPTDYMPSQPDITEKMRTILVDWLVEIHNKFDLMPETLYLTINLIDRFLSVKAVPRRELQLLGMGALLTASKYEEIWAPEVNDLVCIADRAYSNEQVLAMEKTILGKLEWYLTVPTNYVFLVRFIKAALADRKLESMVYFLSELGLMSYSTLSYPPSMVAASAVYAARCTLNISPFWSATLKVHTGYTEAQIMDCAKLLVGFHANVKDSKFQVVYRKYSSSQREAVALLSPAKALLDDDSVKTSA</sequence>
<evidence type="ECO:0000259" key="7">
    <source>
        <dbReference type="SMART" id="SM00385"/>
    </source>
</evidence>
<dbReference type="PANTHER" id="PTHR10177">
    <property type="entry name" value="CYCLINS"/>
    <property type="match status" value="1"/>
</dbReference>
<keyword evidence="4" id="KW-0131">Cell cycle</keyword>
<dbReference type="SUPFAM" id="SSF47954">
    <property type="entry name" value="Cyclin-like"/>
    <property type="match status" value="2"/>
</dbReference>
<name>A0A218X125_PUNGR</name>
<dbReference type="Gene3D" id="1.10.472.10">
    <property type="entry name" value="Cyclin-like"/>
    <property type="match status" value="2"/>
</dbReference>
<feature type="region of interest" description="Disordered" evidence="6">
    <location>
        <begin position="1"/>
        <end position="39"/>
    </location>
</feature>
<evidence type="ECO:0000313" key="9">
    <source>
        <dbReference type="EMBL" id="OWM78885.1"/>
    </source>
</evidence>
<evidence type="ECO:0000256" key="4">
    <source>
        <dbReference type="ARBA" id="ARBA00023306"/>
    </source>
</evidence>
<reference evidence="11" key="1">
    <citation type="journal article" date="2017" name="Plant J.">
        <title>The pomegranate (Punica granatum L.) genome and the genomics of punicalagin biosynthesis.</title>
        <authorList>
            <person name="Qin G."/>
            <person name="Xu C."/>
            <person name="Ming R."/>
            <person name="Tang H."/>
            <person name="Guyot R."/>
            <person name="Kramer E.M."/>
            <person name="Hu Y."/>
            <person name="Yi X."/>
            <person name="Qi Y."/>
            <person name="Xu X."/>
            <person name="Gao Z."/>
            <person name="Pan H."/>
            <person name="Jian J."/>
            <person name="Tian Y."/>
            <person name="Yue Z."/>
            <person name="Xu Y."/>
        </authorList>
    </citation>
    <scope>NUCLEOTIDE SEQUENCE [LARGE SCALE GENOMIC DNA]</scope>
    <source>
        <strain evidence="11">cv. Dabenzi</strain>
    </source>
</reference>
<dbReference type="AlphaFoldDB" id="A0A218X125"/>
<dbReference type="STRING" id="22663.A0A218X125"/>
<dbReference type="SMART" id="SM00385">
    <property type="entry name" value="CYCLIN"/>
    <property type="match status" value="2"/>
</dbReference>
<dbReference type="Pfam" id="PF00134">
    <property type="entry name" value="Cyclin_N"/>
    <property type="match status" value="1"/>
</dbReference>
<dbReference type="Proteomes" id="UP000233551">
    <property type="component" value="Unassembled WGS sequence"/>
</dbReference>
<organism evidence="9 11">
    <name type="scientific">Punica granatum</name>
    <name type="common">Pomegranate</name>
    <dbReference type="NCBI Taxonomy" id="22663"/>
    <lineage>
        <taxon>Eukaryota</taxon>
        <taxon>Viridiplantae</taxon>
        <taxon>Streptophyta</taxon>
        <taxon>Embryophyta</taxon>
        <taxon>Tracheophyta</taxon>
        <taxon>Spermatophyta</taxon>
        <taxon>Magnoliopsida</taxon>
        <taxon>eudicotyledons</taxon>
        <taxon>Gunneridae</taxon>
        <taxon>Pentapetalae</taxon>
        <taxon>rosids</taxon>
        <taxon>malvids</taxon>
        <taxon>Myrtales</taxon>
        <taxon>Lythraceae</taxon>
        <taxon>Punica</taxon>
    </lineage>
</organism>
<dbReference type="Pfam" id="PF02984">
    <property type="entry name" value="Cyclin_C"/>
    <property type="match status" value="1"/>
</dbReference>
<dbReference type="FunFam" id="1.10.472.10:FF:000032">
    <property type="entry name" value="G2/mitotic-specific cyclin-1"/>
    <property type="match status" value="1"/>
</dbReference>
<dbReference type="GO" id="GO:0044772">
    <property type="term" value="P:mitotic cell cycle phase transition"/>
    <property type="evidence" value="ECO:0007669"/>
    <property type="project" value="InterPro"/>
</dbReference>
<reference evidence="9" key="2">
    <citation type="submission" date="2017-06" db="EMBL/GenBank/DDBJ databases">
        <title>The pomegranate genome and the genomics of punicalagin biosynthesis.</title>
        <authorList>
            <person name="Xu C."/>
        </authorList>
    </citation>
    <scope>NUCLEOTIDE SEQUENCE [LARGE SCALE GENOMIC DNA]</scope>
    <source>
        <tissue evidence="9">Fresh leaf</tissue>
    </source>
</reference>
<evidence type="ECO:0000256" key="1">
    <source>
        <dbReference type="ARBA" id="ARBA00006955"/>
    </source>
</evidence>
<comment type="similarity">
    <text evidence="1">Belongs to the cyclin family. Cyclin AB subfamily.</text>
</comment>
<evidence type="ECO:0000256" key="6">
    <source>
        <dbReference type="SAM" id="MobiDB-lite"/>
    </source>
</evidence>
<dbReference type="InterPro" id="IPR039361">
    <property type="entry name" value="Cyclin"/>
</dbReference>
<dbReference type="SMART" id="SM01332">
    <property type="entry name" value="Cyclin_C"/>
    <property type="match status" value="1"/>
</dbReference>
<evidence type="ECO:0000259" key="8">
    <source>
        <dbReference type="SMART" id="SM01332"/>
    </source>
</evidence>
<dbReference type="OrthoDB" id="5590282at2759"/>
<feature type="domain" description="Cyclin-like" evidence="7">
    <location>
        <begin position="248"/>
        <end position="332"/>
    </location>
</feature>
<feature type="domain" description="Cyclin C-terminal" evidence="8">
    <location>
        <begin position="341"/>
        <end position="458"/>
    </location>
</feature>
<dbReference type="EMBL" id="MTKT01002492">
    <property type="protein sequence ID" value="OWM78885.1"/>
    <property type="molecule type" value="Genomic_DNA"/>
</dbReference>
<dbReference type="InterPro" id="IPR013763">
    <property type="entry name" value="Cyclin-like_dom"/>
</dbReference>
<evidence type="ECO:0000313" key="12">
    <source>
        <dbReference type="Proteomes" id="UP000233551"/>
    </source>
</evidence>
<evidence type="ECO:0000256" key="2">
    <source>
        <dbReference type="ARBA" id="ARBA00022618"/>
    </source>
</evidence>
<dbReference type="InterPro" id="IPR036915">
    <property type="entry name" value="Cyclin-like_sf"/>
</dbReference>
<feature type="compositionally biased region" description="Low complexity" evidence="6">
    <location>
        <begin position="113"/>
        <end position="124"/>
    </location>
</feature>
<evidence type="ECO:0000313" key="10">
    <source>
        <dbReference type="EMBL" id="PKI31945.1"/>
    </source>
</evidence>
<dbReference type="GO" id="GO:0010332">
    <property type="term" value="P:response to gamma radiation"/>
    <property type="evidence" value="ECO:0007669"/>
    <property type="project" value="UniProtKB-ARBA"/>
</dbReference>
<dbReference type="InterPro" id="IPR046965">
    <property type="entry name" value="Cyclin_A/B-like"/>
</dbReference>
<dbReference type="GeneID" id="116195688"/>
<keyword evidence="12" id="KW-1185">Reference proteome</keyword>
<evidence type="ECO:0000256" key="3">
    <source>
        <dbReference type="ARBA" id="ARBA00023127"/>
    </source>
</evidence>
<keyword evidence="2" id="KW-0132">Cell division</keyword>
<dbReference type="InterPro" id="IPR004367">
    <property type="entry name" value="Cyclin_C-dom"/>
</dbReference>
<feature type="region of interest" description="Disordered" evidence="6">
    <location>
        <begin position="102"/>
        <end position="172"/>
    </location>
</feature>
<reference evidence="10 12" key="3">
    <citation type="submission" date="2017-11" db="EMBL/GenBank/DDBJ databases">
        <title>De-novo sequencing of pomegranate (Punica granatum L.) genome.</title>
        <authorList>
            <person name="Akparov Z."/>
            <person name="Amiraslanov A."/>
            <person name="Hajiyeva S."/>
            <person name="Abbasov M."/>
            <person name="Kaur K."/>
            <person name="Hamwieh A."/>
            <person name="Solovyev V."/>
            <person name="Salamov A."/>
            <person name="Braich B."/>
            <person name="Kosarev P."/>
            <person name="Mahmoud A."/>
            <person name="Hajiyev E."/>
            <person name="Babayeva S."/>
            <person name="Izzatullayeva V."/>
            <person name="Mammadov A."/>
            <person name="Mammadov A."/>
            <person name="Sharifova S."/>
            <person name="Ojaghi J."/>
            <person name="Eynullazada K."/>
            <person name="Bayramov B."/>
            <person name="Abdulazimova A."/>
            <person name="Shahmuradov I."/>
        </authorList>
    </citation>
    <scope>NUCLEOTIDE SEQUENCE [LARGE SCALE GENOMIC DNA]</scope>
    <source>
        <strain evidence="10">AG2017</strain>
        <strain evidence="12">cv. AG2017</strain>
        <tissue evidence="10">Leaf</tissue>
    </source>
</reference>
<protein>
    <submittedName>
        <fullName evidence="9">Uncharacterized protein</fullName>
    </submittedName>
</protein>
<dbReference type="InterPro" id="IPR006671">
    <property type="entry name" value="Cyclin_N"/>
</dbReference>
<dbReference type="GO" id="GO:0016538">
    <property type="term" value="F:cyclin-dependent protein serine/threonine kinase regulator activity"/>
    <property type="evidence" value="ECO:0007669"/>
    <property type="project" value="InterPro"/>
</dbReference>
<feature type="compositionally biased region" description="Basic residues" evidence="6">
    <location>
        <begin position="26"/>
        <end position="39"/>
    </location>
</feature>
<comment type="caution">
    <text evidence="9">The sequence shown here is derived from an EMBL/GenBank/DDBJ whole genome shotgun (WGS) entry which is preliminary data.</text>
</comment>
<dbReference type="EMBL" id="PGOL01008199">
    <property type="protein sequence ID" value="PKI31945.1"/>
    <property type="molecule type" value="Genomic_DNA"/>
</dbReference>
<dbReference type="CDD" id="cd20567">
    <property type="entry name" value="CYCLIN_AtCycB-like_rpt1"/>
    <property type="match status" value="1"/>
</dbReference>
<gene>
    <name evidence="9" type="ORF">CDL15_Pgr003056</name>
    <name evidence="10" type="ORF">CRG98_047663</name>
</gene>
<dbReference type="PIRSF" id="PIRSF001771">
    <property type="entry name" value="Cyclin_A_B_D_E"/>
    <property type="match status" value="1"/>
</dbReference>
<evidence type="ECO:0000313" key="11">
    <source>
        <dbReference type="Proteomes" id="UP000197138"/>
    </source>
</evidence>
<proteinExistence type="inferred from homology"/>
<dbReference type="InterPro" id="IPR048258">
    <property type="entry name" value="Cyclins_cyclin-box"/>
</dbReference>